<dbReference type="Pfam" id="PF00005">
    <property type="entry name" value="ABC_tran"/>
    <property type="match status" value="2"/>
</dbReference>
<dbReference type="GO" id="GO:0016887">
    <property type="term" value="F:ATP hydrolysis activity"/>
    <property type="evidence" value="ECO:0007669"/>
    <property type="project" value="InterPro"/>
</dbReference>
<dbReference type="AlphaFoldDB" id="A0A0R2HZX9"/>
<dbReference type="InterPro" id="IPR003593">
    <property type="entry name" value="AAA+_ATPase"/>
</dbReference>
<dbReference type="OrthoDB" id="501320at2"/>
<dbReference type="STRING" id="396268.IV45_GL000878"/>
<dbReference type="Gene3D" id="3.40.50.300">
    <property type="entry name" value="P-loop containing nucleotide triphosphate hydrolases"/>
    <property type="match status" value="2"/>
</dbReference>
<dbReference type="PROSITE" id="PS00211">
    <property type="entry name" value="ABC_TRANSPORTER_1"/>
    <property type="match status" value="2"/>
</dbReference>
<organism evidence="10 11">
    <name type="scientific">Limosilactobacillus secaliphilus</name>
    <dbReference type="NCBI Taxonomy" id="396268"/>
    <lineage>
        <taxon>Bacteria</taxon>
        <taxon>Bacillati</taxon>
        <taxon>Bacillota</taxon>
        <taxon>Bacilli</taxon>
        <taxon>Lactobacillales</taxon>
        <taxon>Lactobacillaceae</taxon>
        <taxon>Limosilactobacillus</taxon>
    </lineage>
</organism>
<keyword evidence="6 10" id="KW-0067">ATP-binding</keyword>
<dbReference type="RefSeq" id="WP_057741795.1">
    <property type="nucleotide sequence ID" value="NZ_JQBW01000010.1"/>
</dbReference>
<dbReference type="PROSITE" id="PS50893">
    <property type="entry name" value="ABC_TRANSPORTER_2"/>
    <property type="match status" value="2"/>
</dbReference>
<gene>
    <name evidence="10" type="ORF">IV45_GL000878</name>
</gene>
<evidence type="ECO:0000256" key="8">
    <source>
        <dbReference type="ARBA" id="ARBA00023136"/>
    </source>
</evidence>
<dbReference type="InterPro" id="IPR003439">
    <property type="entry name" value="ABC_transporter-like_ATP-bd"/>
</dbReference>
<dbReference type="EMBL" id="JQBW01000010">
    <property type="protein sequence ID" value="KRN58431.1"/>
    <property type="molecule type" value="Genomic_DNA"/>
</dbReference>
<evidence type="ECO:0000313" key="11">
    <source>
        <dbReference type="Proteomes" id="UP000050934"/>
    </source>
</evidence>
<feature type="domain" description="ABC transporter" evidence="9">
    <location>
        <begin position="4"/>
        <end position="230"/>
    </location>
</feature>
<evidence type="ECO:0000256" key="6">
    <source>
        <dbReference type="ARBA" id="ARBA00022840"/>
    </source>
</evidence>
<dbReference type="Proteomes" id="UP000050934">
    <property type="component" value="Unassembled WGS sequence"/>
</dbReference>
<dbReference type="SUPFAM" id="SSF52540">
    <property type="entry name" value="P-loop containing nucleoside triphosphate hydrolases"/>
    <property type="match status" value="2"/>
</dbReference>
<sequence>MNAIEIHQLTFAYQKKQPVLSIDQLTIQLHRFTILHGPSGSGKSTLLKIIANFLPRHGGQLSGQLRMPKSQRVAMMFQDPGMQFALDTPRHEIEFALENLQVTSTDIAPRVDAALTQVGISDLADRRFATLSGGEQQRAALAVIIAMDADILLLDEPFASLDSHNRQLLIASLVQLQQAGKTIIIADHDLSGYRGLNADIVSFKDKVVRLSHDQAQFLLDQAPAQSIVTDLLDTHESPAVSLHHFRLKRADQLLIDQPELEFMRNRVTLITGESGSGKSSLLLSLAGLLDYEGSVTLFKWPLNSFKPRELGRKVGLTFQRASDQFLNVTVAEELALSRRQGKQTYFNNDRLNKWLKRLGLSKMDDRVVYSLSGGQQKKLQVLLMLMMGQPLLLMDEPFSGLDAQSAADIAALIRACQEHSGITVIMVSHQFTNLSSLVDYQLALANHQLTYQGRKQS</sequence>
<dbReference type="GO" id="GO:0043190">
    <property type="term" value="C:ATP-binding cassette (ABC) transporter complex"/>
    <property type="evidence" value="ECO:0007669"/>
    <property type="project" value="TreeGrafter"/>
</dbReference>
<protein>
    <submittedName>
        <fullName evidence="10">ABC transporter ATP-binding component</fullName>
    </submittedName>
</protein>
<proteinExistence type="inferred from homology"/>
<keyword evidence="4" id="KW-1003">Cell membrane</keyword>
<keyword evidence="7" id="KW-1278">Translocase</keyword>
<evidence type="ECO:0000313" key="10">
    <source>
        <dbReference type="EMBL" id="KRN58431.1"/>
    </source>
</evidence>
<evidence type="ECO:0000256" key="5">
    <source>
        <dbReference type="ARBA" id="ARBA00022741"/>
    </source>
</evidence>
<keyword evidence="8" id="KW-0472">Membrane</keyword>
<evidence type="ECO:0000256" key="4">
    <source>
        <dbReference type="ARBA" id="ARBA00022475"/>
    </source>
</evidence>
<feature type="domain" description="ABC transporter" evidence="9">
    <location>
        <begin position="240"/>
        <end position="457"/>
    </location>
</feature>
<comment type="similarity">
    <text evidence="2">Belongs to the ABC transporter superfamily.</text>
</comment>
<dbReference type="InterPro" id="IPR017871">
    <property type="entry name" value="ABC_transporter-like_CS"/>
</dbReference>
<dbReference type="InterPro" id="IPR027417">
    <property type="entry name" value="P-loop_NTPase"/>
</dbReference>
<keyword evidence="5" id="KW-0547">Nucleotide-binding</keyword>
<keyword evidence="11" id="KW-1185">Reference proteome</keyword>
<dbReference type="InterPro" id="IPR015856">
    <property type="entry name" value="ABC_transpr_CbiO/EcfA_su"/>
</dbReference>
<name>A0A0R2HZX9_9LACO</name>
<reference evidence="10 11" key="1">
    <citation type="journal article" date="2015" name="Genome Announc.">
        <title>Expanding the biotechnology potential of lactobacilli through comparative genomics of 213 strains and associated genera.</title>
        <authorList>
            <person name="Sun Z."/>
            <person name="Harris H.M."/>
            <person name="McCann A."/>
            <person name="Guo C."/>
            <person name="Argimon S."/>
            <person name="Zhang W."/>
            <person name="Yang X."/>
            <person name="Jeffery I.B."/>
            <person name="Cooney J.C."/>
            <person name="Kagawa T.F."/>
            <person name="Liu W."/>
            <person name="Song Y."/>
            <person name="Salvetti E."/>
            <person name="Wrobel A."/>
            <person name="Rasinkangas P."/>
            <person name="Parkhill J."/>
            <person name="Rea M.C."/>
            <person name="O'Sullivan O."/>
            <person name="Ritari J."/>
            <person name="Douillard F.P."/>
            <person name="Paul Ross R."/>
            <person name="Yang R."/>
            <person name="Briner A.E."/>
            <person name="Felis G.E."/>
            <person name="de Vos W.M."/>
            <person name="Barrangou R."/>
            <person name="Klaenhammer T.R."/>
            <person name="Caufield P.W."/>
            <person name="Cui Y."/>
            <person name="Zhang H."/>
            <person name="O'Toole P.W."/>
        </authorList>
    </citation>
    <scope>NUCLEOTIDE SEQUENCE [LARGE SCALE GENOMIC DNA]</scope>
    <source>
        <strain evidence="10 11">DSM 17896</strain>
    </source>
</reference>
<dbReference type="PANTHER" id="PTHR43553">
    <property type="entry name" value="HEAVY METAL TRANSPORTER"/>
    <property type="match status" value="1"/>
</dbReference>
<dbReference type="InterPro" id="IPR050095">
    <property type="entry name" value="ECF_ABC_transporter_ATP-bd"/>
</dbReference>
<dbReference type="PATRIC" id="fig|396268.3.peg.890"/>
<dbReference type="GO" id="GO:0005524">
    <property type="term" value="F:ATP binding"/>
    <property type="evidence" value="ECO:0007669"/>
    <property type="project" value="UniProtKB-KW"/>
</dbReference>
<dbReference type="PANTHER" id="PTHR43553:SF27">
    <property type="entry name" value="ENERGY-COUPLING FACTOR TRANSPORTER ATP-BINDING PROTEIN ECFA2"/>
    <property type="match status" value="1"/>
</dbReference>
<evidence type="ECO:0000256" key="7">
    <source>
        <dbReference type="ARBA" id="ARBA00022967"/>
    </source>
</evidence>
<evidence type="ECO:0000259" key="9">
    <source>
        <dbReference type="PROSITE" id="PS50893"/>
    </source>
</evidence>
<evidence type="ECO:0000256" key="3">
    <source>
        <dbReference type="ARBA" id="ARBA00022448"/>
    </source>
</evidence>
<comment type="subcellular location">
    <subcellularLocation>
        <location evidence="1">Cell membrane</location>
        <topology evidence="1">Peripheral membrane protein</topology>
    </subcellularLocation>
</comment>
<accession>A0A0R2HZX9</accession>
<keyword evidence="3" id="KW-0813">Transport</keyword>
<evidence type="ECO:0000256" key="2">
    <source>
        <dbReference type="ARBA" id="ARBA00005417"/>
    </source>
</evidence>
<dbReference type="GO" id="GO:0042626">
    <property type="term" value="F:ATPase-coupled transmembrane transporter activity"/>
    <property type="evidence" value="ECO:0007669"/>
    <property type="project" value="TreeGrafter"/>
</dbReference>
<dbReference type="SMART" id="SM00382">
    <property type="entry name" value="AAA"/>
    <property type="match status" value="2"/>
</dbReference>
<dbReference type="CDD" id="cd03225">
    <property type="entry name" value="ABC_cobalt_CbiO_domain1"/>
    <property type="match status" value="2"/>
</dbReference>
<comment type="caution">
    <text evidence="10">The sequence shown here is derived from an EMBL/GenBank/DDBJ whole genome shotgun (WGS) entry which is preliminary data.</text>
</comment>
<evidence type="ECO:0000256" key="1">
    <source>
        <dbReference type="ARBA" id="ARBA00004202"/>
    </source>
</evidence>